<dbReference type="AlphaFoldDB" id="A0ABD0JNE1"/>
<name>A0ABD0JNE1_9CAEN</name>
<proteinExistence type="predicted"/>
<keyword evidence="2" id="KW-1185">Reference proteome</keyword>
<reference evidence="1 2" key="1">
    <citation type="journal article" date="2023" name="Sci. Data">
        <title>Genome assembly of the Korean intertidal mud-creeper Batillaria attramentaria.</title>
        <authorList>
            <person name="Patra A.K."/>
            <person name="Ho P.T."/>
            <person name="Jun S."/>
            <person name="Lee S.J."/>
            <person name="Kim Y."/>
            <person name="Won Y.J."/>
        </authorList>
    </citation>
    <scope>NUCLEOTIDE SEQUENCE [LARGE SCALE GENOMIC DNA]</scope>
    <source>
        <strain evidence="1">Wonlab-2016</strain>
    </source>
</reference>
<comment type="caution">
    <text evidence="1">The sequence shown here is derived from an EMBL/GenBank/DDBJ whole genome shotgun (WGS) entry which is preliminary data.</text>
</comment>
<organism evidence="1 2">
    <name type="scientific">Batillaria attramentaria</name>
    <dbReference type="NCBI Taxonomy" id="370345"/>
    <lineage>
        <taxon>Eukaryota</taxon>
        <taxon>Metazoa</taxon>
        <taxon>Spiralia</taxon>
        <taxon>Lophotrochozoa</taxon>
        <taxon>Mollusca</taxon>
        <taxon>Gastropoda</taxon>
        <taxon>Caenogastropoda</taxon>
        <taxon>Sorbeoconcha</taxon>
        <taxon>Cerithioidea</taxon>
        <taxon>Batillariidae</taxon>
        <taxon>Batillaria</taxon>
    </lineage>
</organism>
<evidence type="ECO:0000313" key="1">
    <source>
        <dbReference type="EMBL" id="KAK7476569.1"/>
    </source>
</evidence>
<accession>A0ABD0JNE1</accession>
<gene>
    <name evidence="1" type="ORF">BaRGS_00032187</name>
</gene>
<sequence>MGNLRSELLFSKTPHCFRLERNIKRASSMGAGLQKCDHSLLFWVTDQMMNLCEGNLHLRHVSQGKQFGLMKRFIPKLTEDSGGINPRRKRMRWWQI</sequence>
<protein>
    <submittedName>
        <fullName evidence="1">Uncharacterized protein</fullName>
    </submittedName>
</protein>
<evidence type="ECO:0000313" key="2">
    <source>
        <dbReference type="Proteomes" id="UP001519460"/>
    </source>
</evidence>
<dbReference type="Proteomes" id="UP001519460">
    <property type="component" value="Unassembled WGS sequence"/>
</dbReference>
<dbReference type="EMBL" id="JACVVK020000372">
    <property type="protein sequence ID" value="KAK7476569.1"/>
    <property type="molecule type" value="Genomic_DNA"/>
</dbReference>